<dbReference type="SUPFAM" id="SSF54373">
    <property type="entry name" value="FAD-linked reductases, C-terminal domain"/>
    <property type="match status" value="1"/>
</dbReference>
<dbReference type="PIRSF" id="PIRSF000137">
    <property type="entry name" value="Alcohol_oxidase"/>
    <property type="match status" value="1"/>
</dbReference>
<evidence type="ECO:0000256" key="3">
    <source>
        <dbReference type="ARBA" id="ARBA00022630"/>
    </source>
</evidence>
<evidence type="ECO:0000256" key="6">
    <source>
        <dbReference type="RuleBase" id="RU003968"/>
    </source>
</evidence>
<dbReference type="Pfam" id="PF05199">
    <property type="entry name" value="GMC_oxred_C"/>
    <property type="match status" value="1"/>
</dbReference>
<dbReference type="InterPro" id="IPR012132">
    <property type="entry name" value="GMC_OxRdtase"/>
</dbReference>
<sequence length="545" mass="59557">MNNKTDQPQTSESESLMSRVEGNQASLRSNLRAHYDFIVCGSGSSGSVVARRLAEIDGASVLLLEAGGIDDLPAVEEANQWTSNLGSDRDWAFKTQPIPQLNDRSLVLSTGKVLGGGSSINVMIWSRGHKSDWDYFAEASGDAAWNYDSVLCQYKRIEDWHGTPDPSHRGTGGLVFVQPAPNPHPMAVAMVDGAKSVGIPTFDSPNGIMMEGDGGASIVDTRLRDGKRLSVFRTYVLPFMDRPNLTVVPNALVTKVLFQGKRASGIEVVLEGKALRIGAEREVVLSMGAFHTPKILMQSGIGDETELQRHGIPVIQHLPGVGQNFQDHVGAASCIWESERDVVVRNNGCEATFFCKSDPSVPTPDLQPCQLEFPFGSPEIANRYSLPQRGWSLYAGLVRPKSRGYIRLTGPGPLDPLQIQPNTLEHPDDLQALMRSVEICQEIGNSPSLRAFSKREVAPGKLTRQEMDQFVRNSTLTYWHQTSTAKMGHDSMSVVDSRLRVYGIQNLRIADASIMPRVTTGNTMAPCVVIGERAGELIKHDHACT</sequence>
<keyword evidence="4 5" id="KW-0274">FAD</keyword>
<reference evidence="10 11" key="1">
    <citation type="submission" date="2016-10" db="EMBL/GenBank/DDBJ databases">
        <authorList>
            <person name="de Groot N.N."/>
        </authorList>
    </citation>
    <scope>NUCLEOTIDE SEQUENCE [LARGE SCALE GENOMIC DNA]</scope>
    <source>
        <strain evidence="10 11">AB35.6</strain>
    </source>
</reference>
<dbReference type="InterPro" id="IPR007867">
    <property type="entry name" value="GMC_OxRtase_C"/>
</dbReference>
<dbReference type="Proteomes" id="UP000182409">
    <property type="component" value="Unassembled WGS sequence"/>
</dbReference>
<dbReference type="SUPFAM" id="SSF51905">
    <property type="entry name" value="FAD/NAD(P)-binding domain"/>
    <property type="match status" value="1"/>
</dbReference>
<feature type="domain" description="Glucose-methanol-choline oxidoreductase N-terminal" evidence="9">
    <location>
        <begin position="288"/>
        <end position="302"/>
    </location>
</feature>
<dbReference type="AlphaFoldDB" id="A0A1H4K8T4"/>
<dbReference type="PROSITE" id="PS00623">
    <property type="entry name" value="GMC_OXRED_1"/>
    <property type="match status" value="1"/>
</dbReference>
<accession>A0A1H4K8T4</accession>
<evidence type="ECO:0000259" key="9">
    <source>
        <dbReference type="PROSITE" id="PS00624"/>
    </source>
</evidence>
<evidence type="ECO:0000256" key="7">
    <source>
        <dbReference type="SAM" id="MobiDB-lite"/>
    </source>
</evidence>
<feature type="binding site" evidence="5">
    <location>
        <begin position="479"/>
        <end position="480"/>
    </location>
    <ligand>
        <name>FAD</name>
        <dbReference type="ChEBI" id="CHEBI:57692"/>
    </ligand>
</feature>
<dbReference type="Gene3D" id="3.30.560.10">
    <property type="entry name" value="Glucose Oxidase, domain 3"/>
    <property type="match status" value="1"/>
</dbReference>
<evidence type="ECO:0000256" key="5">
    <source>
        <dbReference type="PIRSR" id="PIRSR000137-2"/>
    </source>
</evidence>
<dbReference type="Gene3D" id="3.50.50.60">
    <property type="entry name" value="FAD/NAD(P)-binding domain"/>
    <property type="match status" value="1"/>
</dbReference>
<dbReference type="EMBL" id="FNSD01000001">
    <property type="protein sequence ID" value="SEB54706.1"/>
    <property type="molecule type" value="Genomic_DNA"/>
</dbReference>
<dbReference type="Pfam" id="PF00732">
    <property type="entry name" value="GMC_oxred_N"/>
    <property type="match status" value="1"/>
</dbReference>
<comment type="cofactor">
    <cofactor evidence="1 5">
        <name>FAD</name>
        <dbReference type="ChEBI" id="CHEBI:57692"/>
    </cofactor>
</comment>
<dbReference type="GO" id="GO:0050660">
    <property type="term" value="F:flavin adenine dinucleotide binding"/>
    <property type="evidence" value="ECO:0007669"/>
    <property type="project" value="InterPro"/>
</dbReference>
<gene>
    <name evidence="10" type="ORF">SAMN05443244_1060</name>
</gene>
<feature type="binding site" evidence="5">
    <location>
        <position position="478"/>
    </location>
    <ligand>
        <name>substrate</name>
    </ligand>
</feature>
<evidence type="ECO:0000259" key="8">
    <source>
        <dbReference type="PROSITE" id="PS00623"/>
    </source>
</evidence>
<dbReference type="GO" id="GO:0016614">
    <property type="term" value="F:oxidoreductase activity, acting on CH-OH group of donors"/>
    <property type="evidence" value="ECO:0007669"/>
    <property type="project" value="InterPro"/>
</dbReference>
<dbReference type="PANTHER" id="PTHR11552:SF147">
    <property type="entry name" value="CHOLINE DEHYDROGENASE, MITOCHONDRIAL"/>
    <property type="match status" value="1"/>
</dbReference>
<feature type="binding site" evidence="5">
    <location>
        <position position="113"/>
    </location>
    <ligand>
        <name>FAD</name>
        <dbReference type="ChEBI" id="CHEBI:57692"/>
    </ligand>
</feature>
<comment type="similarity">
    <text evidence="2 6">Belongs to the GMC oxidoreductase family.</text>
</comment>
<feature type="region of interest" description="Disordered" evidence="7">
    <location>
        <begin position="1"/>
        <end position="22"/>
    </location>
</feature>
<dbReference type="PROSITE" id="PS00624">
    <property type="entry name" value="GMC_OXRED_2"/>
    <property type="match status" value="1"/>
</dbReference>
<dbReference type="InterPro" id="IPR036188">
    <property type="entry name" value="FAD/NAD-bd_sf"/>
</dbReference>
<protein>
    <submittedName>
        <fullName evidence="10">Choline dehydrogenase</fullName>
    </submittedName>
</protein>
<keyword evidence="3 6" id="KW-0285">Flavoprotein</keyword>
<evidence type="ECO:0000313" key="11">
    <source>
        <dbReference type="Proteomes" id="UP000182409"/>
    </source>
</evidence>
<organism evidence="10 11">
    <name type="scientific">Terriglobus roseus</name>
    <dbReference type="NCBI Taxonomy" id="392734"/>
    <lineage>
        <taxon>Bacteria</taxon>
        <taxon>Pseudomonadati</taxon>
        <taxon>Acidobacteriota</taxon>
        <taxon>Terriglobia</taxon>
        <taxon>Terriglobales</taxon>
        <taxon>Acidobacteriaceae</taxon>
        <taxon>Terriglobus</taxon>
    </lineage>
</organism>
<dbReference type="PANTHER" id="PTHR11552">
    <property type="entry name" value="GLUCOSE-METHANOL-CHOLINE GMC OXIDOREDUCTASE"/>
    <property type="match status" value="1"/>
</dbReference>
<evidence type="ECO:0000256" key="1">
    <source>
        <dbReference type="ARBA" id="ARBA00001974"/>
    </source>
</evidence>
<dbReference type="RefSeq" id="WP_244501969.1">
    <property type="nucleotide sequence ID" value="NZ_FNSD01000001.1"/>
</dbReference>
<proteinExistence type="inferred from homology"/>
<feature type="domain" description="Glucose-methanol-choline oxidoreductase N-terminal" evidence="8">
    <location>
        <begin position="111"/>
        <end position="134"/>
    </location>
</feature>
<evidence type="ECO:0000313" key="10">
    <source>
        <dbReference type="EMBL" id="SEB54706.1"/>
    </source>
</evidence>
<name>A0A1H4K8T4_9BACT</name>
<evidence type="ECO:0000256" key="2">
    <source>
        <dbReference type="ARBA" id="ARBA00010790"/>
    </source>
</evidence>
<feature type="binding site" evidence="5">
    <location>
        <position position="253"/>
    </location>
    <ligand>
        <name>FAD</name>
        <dbReference type="ChEBI" id="CHEBI:57692"/>
    </ligand>
</feature>
<evidence type="ECO:0000256" key="4">
    <source>
        <dbReference type="ARBA" id="ARBA00022827"/>
    </source>
</evidence>
<dbReference type="InterPro" id="IPR000172">
    <property type="entry name" value="GMC_OxRdtase_N"/>
</dbReference>